<reference evidence="1" key="3">
    <citation type="submission" date="2015-04" db="UniProtKB">
        <authorList>
            <consortium name="EnsemblPlants"/>
        </authorList>
    </citation>
    <scope>IDENTIFICATION</scope>
</reference>
<protein>
    <submittedName>
        <fullName evidence="1">Uncharacterized protein</fullName>
    </submittedName>
</protein>
<sequence>MATAKKHKATSSFSMDLPLRLHLSRELAIGASPKTSPFQAASRSSDCRAEADQAARFRKLEGRVDAGRCRDAAKGCCGFTAVL</sequence>
<evidence type="ECO:0000313" key="1">
    <source>
        <dbReference type="EnsemblPlants" id="LPERR01G30660.1"/>
    </source>
</evidence>
<keyword evidence="2" id="KW-1185">Reference proteome</keyword>
<dbReference type="HOGENOM" id="CLU_2545897_0_0_1"/>
<reference evidence="2" key="2">
    <citation type="submission" date="2013-12" db="EMBL/GenBank/DDBJ databases">
        <authorList>
            <person name="Yu Y."/>
            <person name="Lee S."/>
            <person name="de Baynast K."/>
            <person name="Wissotski M."/>
            <person name="Liu L."/>
            <person name="Talag J."/>
            <person name="Goicoechea J."/>
            <person name="Angelova A."/>
            <person name="Jetty R."/>
            <person name="Kudrna D."/>
            <person name="Golser W."/>
            <person name="Rivera L."/>
            <person name="Zhang J."/>
            <person name="Wing R."/>
        </authorList>
    </citation>
    <scope>NUCLEOTIDE SEQUENCE</scope>
</reference>
<evidence type="ECO:0000313" key="2">
    <source>
        <dbReference type="Proteomes" id="UP000032180"/>
    </source>
</evidence>
<name>A0A0D9V7A3_9ORYZ</name>
<accession>A0A0D9V7A3</accession>
<dbReference type="Proteomes" id="UP000032180">
    <property type="component" value="Chromosome 1"/>
</dbReference>
<dbReference type="EnsemblPlants" id="LPERR01G30660.1">
    <property type="protein sequence ID" value="LPERR01G30660.1"/>
    <property type="gene ID" value="LPERR01G30660"/>
</dbReference>
<proteinExistence type="predicted"/>
<dbReference type="Gramene" id="LPERR01G30660.1">
    <property type="protein sequence ID" value="LPERR01G30660.1"/>
    <property type="gene ID" value="LPERR01G30660"/>
</dbReference>
<dbReference type="AlphaFoldDB" id="A0A0D9V7A3"/>
<organism evidence="1 2">
    <name type="scientific">Leersia perrieri</name>
    <dbReference type="NCBI Taxonomy" id="77586"/>
    <lineage>
        <taxon>Eukaryota</taxon>
        <taxon>Viridiplantae</taxon>
        <taxon>Streptophyta</taxon>
        <taxon>Embryophyta</taxon>
        <taxon>Tracheophyta</taxon>
        <taxon>Spermatophyta</taxon>
        <taxon>Magnoliopsida</taxon>
        <taxon>Liliopsida</taxon>
        <taxon>Poales</taxon>
        <taxon>Poaceae</taxon>
        <taxon>BOP clade</taxon>
        <taxon>Oryzoideae</taxon>
        <taxon>Oryzeae</taxon>
        <taxon>Oryzinae</taxon>
        <taxon>Leersia</taxon>
    </lineage>
</organism>
<reference evidence="1 2" key="1">
    <citation type="submission" date="2012-08" db="EMBL/GenBank/DDBJ databases">
        <title>Oryza genome evolution.</title>
        <authorList>
            <person name="Wing R.A."/>
        </authorList>
    </citation>
    <scope>NUCLEOTIDE SEQUENCE</scope>
</reference>